<proteinExistence type="predicted"/>
<gene>
    <name evidence="2" type="ORF">SOCG_01302</name>
</gene>
<name>S9RAD7_SCHOY</name>
<dbReference type="GO" id="GO:0030515">
    <property type="term" value="F:snoRNA binding"/>
    <property type="evidence" value="ECO:0007669"/>
    <property type="project" value="InterPro"/>
</dbReference>
<dbReference type="GO" id="GO:0006364">
    <property type="term" value="P:rRNA processing"/>
    <property type="evidence" value="ECO:0007669"/>
    <property type="project" value="InterPro"/>
</dbReference>
<accession>S9RAD7</accession>
<protein>
    <submittedName>
        <fullName evidence="2">U3 snoRNP-associated protein Utp16</fullName>
    </submittedName>
</protein>
<sequence length="211" mass="24121">MAKLASPNGASALSELGQKKVNNEKKSSPKIKEEIPHQEESESDSDEAPEEVSVKSSSLEAKERLKQLHDHERRLRENEKEKRRAANEKNRQRNATLQEAQKLDLSILEDAAREEEAKDEEDEDDYDTESLEHVPMNNKILFPTEEAPLKRRKNKVIKKGDFKVSVLDASKKDHLAPGSDAKLSQKKRSWLQRQVVPRQNKRRKPLTAGSL</sequence>
<feature type="compositionally biased region" description="Acidic residues" evidence="1">
    <location>
        <begin position="117"/>
        <end position="129"/>
    </location>
</feature>
<dbReference type="EMBL" id="KE503208">
    <property type="protein sequence ID" value="EPX71084.1"/>
    <property type="molecule type" value="Genomic_DNA"/>
</dbReference>
<feature type="compositionally biased region" description="Acidic residues" evidence="1">
    <location>
        <begin position="41"/>
        <end position="50"/>
    </location>
</feature>
<evidence type="ECO:0000313" key="3">
    <source>
        <dbReference type="Proteomes" id="UP000016088"/>
    </source>
</evidence>
<keyword evidence="3" id="KW-1185">Reference proteome</keyword>
<evidence type="ECO:0000313" key="2">
    <source>
        <dbReference type="EMBL" id="EPX71084.1"/>
    </source>
</evidence>
<feature type="region of interest" description="Disordered" evidence="1">
    <location>
        <begin position="169"/>
        <end position="211"/>
    </location>
</feature>
<feature type="region of interest" description="Disordered" evidence="1">
    <location>
        <begin position="1"/>
        <end position="146"/>
    </location>
</feature>
<dbReference type="Pfam" id="PF08297">
    <property type="entry name" value="U3_snoRNA_assoc"/>
    <property type="match status" value="1"/>
</dbReference>
<dbReference type="GeneID" id="25030284"/>
<organism evidence="2 3">
    <name type="scientific">Schizosaccharomyces octosporus (strain yFS286)</name>
    <name type="common">Fission yeast</name>
    <name type="synonym">Octosporomyces octosporus</name>
    <dbReference type="NCBI Taxonomy" id="483514"/>
    <lineage>
        <taxon>Eukaryota</taxon>
        <taxon>Fungi</taxon>
        <taxon>Dikarya</taxon>
        <taxon>Ascomycota</taxon>
        <taxon>Taphrinomycotina</taxon>
        <taxon>Schizosaccharomycetes</taxon>
        <taxon>Schizosaccharomycetales</taxon>
        <taxon>Schizosaccharomycetaceae</taxon>
        <taxon>Schizosaccharomyces</taxon>
    </lineage>
</organism>
<dbReference type="Proteomes" id="UP000016088">
    <property type="component" value="Unassembled WGS sequence"/>
</dbReference>
<feature type="compositionally biased region" description="Basic and acidic residues" evidence="1">
    <location>
        <begin position="60"/>
        <end position="91"/>
    </location>
</feature>
<dbReference type="RefSeq" id="XP_013019711.1">
    <property type="nucleotide sequence ID" value="XM_013164257.1"/>
</dbReference>
<dbReference type="InterPro" id="IPR013268">
    <property type="entry name" value="UTP16"/>
</dbReference>
<dbReference type="AlphaFoldDB" id="S9RAD7"/>
<reference evidence="2 3" key="1">
    <citation type="journal article" date="2011" name="Science">
        <title>Comparative functional genomics of the fission yeasts.</title>
        <authorList>
            <person name="Rhind N."/>
            <person name="Chen Z."/>
            <person name="Yassour M."/>
            <person name="Thompson D.A."/>
            <person name="Haas B.J."/>
            <person name="Habib N."/>
            <person name="Wapinski I."/>
            <person name="Roy S."/>
            <person name="Lin M.F."/>
            <person name="Heiman D.I."/>
            <person name="Young S.K."/>
            <person name="Furuya K."/>
            <person name="Guo Y."/>
            <person name="Pidoux A."/>
            <person name="Chen H.M."/>
            <person name="Robbertse B."/>
            <person name="Goldberg J.M."/>
            <person name="Aoki K."/>
            <person name="Bayne E.H."/>
            <person name="Berlin A.M."/>
            <person name="Desjardins C.A."/>
            <person name="Dobbs E."/>
            <person name="Dukaj L."/>
            <person name="Fan L."/>
            <person name="FitzGerald M.G."/>
            <person name="French C."/>
            <person name="Gujja S."/>
            <person name="Hansen K."/>
            <person name="Keifenheim D."/>
            <person name="Levin J.Z."/>
            <person name="Mosher R.A."/>
            <person name="Mueller C.A."/>
            <person name="Pfiffner J."/>
            <person name="Priest M."/>
            <person name="Russ C."/>
            <person name="Smialowska A."/>
            <person name="Swoboda P."/>
            <person name="Sykes S.M."/>
            <person name="Vaughn M."/>
            <person name="Vengrova S."/>
            <person name="Yoder R."/>
            <person name="Zeng Q."/>
            <person name="Allshire R."/>
            <person name="Baulcombe D."/>
            <person name="Birren B.W."/>
            <person name="Brown W."/>
            <person name="Ekwall K."/>
            <person name="Kellis M."/>
            <person name="Leatherwood J."/>
            <person name="Levin H."/>
            <person name="Margalit H."/>
            <person name="Martienssen R."/>
            <person name="Nieduszynski C.A."/>
            <person name="Spatafora J.W."/>
            <person name="Friedman N."/>
            <person name="Dalgaard J.Z."/>
            <person name="Baumann P."/>
            <person name="Niki H."/>
            <person name="Regev A."/>
            <person name="Nusbaum C."/>
        </authorList>
    </citation>
    <scope>NUCLEOTIDE SEQUENCE [LARGE SCALE GENOMIC DNA]</scope>
    <source>
        <strain evidence="3">yFS286</strain>
    </source>
</reference>
<dbReference type="OMA" id="SQKKRSW"/>
<dbReference type="VEuPathDB" id="FungiDB:SOCG_01302"/>
<feature type="compositionally biased region" description="Basic and acidic residues" evidence="1">
    <location>
        <begin position="17"/>
        <end position="40"/>
    </location>
</feature>
<evidence type="ECO:0000256" key="1">
    <source>
        <dbReference type="SAM" id="MobiDB-lite"/>
    </source>
</evidence>
<dbReference type="HOGENOM" id="CLU_1289602_0_0_1"/>